<keyword evidence="2" id="KW-1185">Reference proteome</keyword>
<comment type="caution">
    <text evidence="1">The sequence shown here is derived from an EMBL/GenBank/DDBJ whole genome shotgun (WGS) entry which is preliminary data.</text>
</comment>
<evidence type="ECO:0000313" key="2">
    <source>
        <dbReference type="Proteomes" id="UP000805193"/>
    </source>
</evidence>
<accession>A0AC60NSV4</accession>
<feature type="non-terminal residue" evidence="1">
    <location>
        <position position="61"/>
    </location>
</feature>
<name>A0AC60NSV4_IXOPE</name>
<proteinExistence type="predicted"/>
<sequence length="61" mass="6980">MTLKTTKLMNVSKGSNHLSTAVLQDLRRITVKQALELHRILKNARQAIHQILKNARQAIHQ</sequence>
<reference evidence="1 2" key="1">
    <citation type="journal article" date="2020" name="Cell">
        <title>Large-Scale Comparative Analyses of Tick Genomes Elucidate Their Genetic Diversity and Vector Capacities.</title>
        <authorList>
            <consortium name="Tick Genome and Microbiome Consortium (TIGMIC)"/>
            <person name="Jia N."/>
            <person name="Wang J."/>
            <person name="Shi W."/>
            <person name="Du L."/>
            <person name="Sun Y."/>
            <person name="Zhan W."/>
            <person name="Jiang J.F."/>
            <person name="Wang Q."/>
            <person name="Zhang B."/>
            <person name="Ji P."/>
            <person name="Bell-Sakyi L."/>
            <person name="Cui X.M."/>
            <person name="Yuan T.T."/>
            <person name="Jiang B.G."/>
            <person name="Yang W.F."/>
            <person name="Lam T.T."/>
            <person name="Chang Q.C."/>
            <person name="Ding S.J."/>
            <person name="Wang X.J."/>
            <person name="Zhu J.G."/>
            <person name="Ruan X.D."/>
            <person name="Zhao L."/>
            <person name="Wei J.T."/>
            <person name="Ye R.Z."/>
            <person name="Que T.C."/>
            <person name="Du C.H."/>
            <person name="Zhou Y.H."/>
            <person name="Cheng J.X."/>
            <person name="Dai P.F."/>
            <person name="Guo W.B."/>
            <person name="Han X.H."/>
            <person name="Huang E.J."/>
            <person name="Li L.F."/>
            <person name="Wei W."/>
            <person name="Gao Y.C."/>
            <person name="Liu J.Z."/>
            <person name="Shao H.Z."/>
            <person name="Wang X."/>
            <person name="Wang C.C."/>
            <person name="Yang T.C."/>
            <person name="Huo Q.B."/>
            <person name="Li W."/>
            <person name="Chen H.Y."/>
            <person name="Chen S.E."/>
            <person name="Zhou L.G."/>
            <person name="Ni X.B."/>
            <person name="Tian J.H."/>
            <person name="Sheng Y."/>
            <person name="Liu T."/>
            <person name="Pan Y.S."/>
            <person name="Xia L.Y."/>
            <person name="Li J."/>
            <person name="Zhao F."/>
            <person name="Cao W.C."/>
        </authorList>
    </citation>
    <scope>NUCLEOTIDE SEQUENCE [LARGE SCALE GENOMIC DNA]</scope>
    <source>
        <strain evidence="1">Iper-2018</strain>
    </source>
</reference>
<evidence type="ECO:0000313" key="1">
    <source>
        <dbReference type="EMBL" id="KAG0410188.1"/>
    </source>
</evidence>
<protein>
    <submittedName>
        <fullName evidence="1">Uncharacterized protein</fullName>
    </submittedName>
</protein>
<organism evidence="1 2">
    <name type="scientific">Ixodes persulcatus</name>
    <name type="common">Taiga tick</name>
    <dbReference type="NCBI Taxonomy" id="34615"/>
    <lineage>
        <taxon>Eukaryota</taxon>
        <taxon>Metazoa</taxon>
        <taxon>Ecdysozoa</taxon>
        <taxon>Arthropoda</taxon>
        <taxon>Chelicerata</taxon>
        <taxon>Arachnida</taxon>
        <taxon>Acari</taxon>
        <taxon>Parasitiformes</taxon>
        <taxon>Ixodida</taxon>
        <taxon>Ixodoidea</taxon>
        <taxon>Ixodidae</taxon>
        <taxon>Ixodinae</taxon>
        <taxon>Ixodes</taxon>
    </lineage>
</organism>
<feature type="non-terminal residue" evidence="1">
    <location>
        <position position="1"/>
    </location>
</feature>
<dbReference type="EMBL" id="JABSTQ010011546">
    <property type="protein sequence ID" value="KAG0410188.1"/>
    <property type="molecule type" value="Genomic_DNA"/>
</dbReference>
<gene>
    <name evidence="1" type="ORF">HPB47_012703</name>
</gene>
<dbReference type="Proteomes" id="UP000805193">
    <property type="component" value="Unassembled WGS sequence"/>
</dbReference>